<reference evidence="4 5" key="1">
    <citation type="journal article" date="2019" name="Int. J. Syst. Evol. Microbiol.">
        <title>The Global Catalogue of Microorganisms (GCM) 10K type strain sequencing project: providing services to taxonomists for standard genome sequencing and annotation.</title>
        <authorList>
            <consortium name="The Broad Institute Genomics Platform"/>
            <consortium name="The Broad Institute Genome Sequencing Center for Infectious Disease"/>
            <person name="Wu L."/>
            <person name="Ma J."/>
        </authorList>
    </citation>
    <scope>NUCLEOTIDE SEQUENCE [LARGE SCALE GENOMIC DNA]</scope>
    <source>
        <strain evidence="4 5">GX21</strain>
    </source>
</reference>
<dbReference type="InterPro" id="IPR024654">
    <property type="entry name" value="Calcineurin-like_PHP_lpxH"/>
</dbReference>
<dbReference type="Pfam" id="PF12850">
    <property type="entry name" value="Metallophos_2"/>
    <property type="match status" value="1"/>
</dbReference>
<evidence type="ECO:0000313" key="4">
    <source>
        <dbReference type="EMBL" id="MFC7254560.1"/>
    </source>
</evidence>
<name>A0ABD5ZV58_9EURY</name>
<organism evidence="4 5">
    <name type="scientific">Haloplanus litoreus</name>
    <dbReference type="NCBI Taxonomy" id="767515"/>
    <lineage>
        <taxon>Archaea</taxon>
        <taxon>Methanobacteriati</taxon>
        <taxon>Methanobacteriota</taxon>
        <taxon>Stenosarchaea group</taxon>
        <taxon>Halobacteria</taxon>
        <taxon>Halobacteriales</taxon>
        <taxon>Haloferacaceae</taxon>
        <taxon>Haloplanus</taxon>
    </lineage>
</organism>
<feature type="region of interest" description="Disordered" evidence="2">
    <location>
        <begin position="113"/>
        <end position="143"/>
    </location>
</feature>
<dbReference type="InterPro" id="IPR041802">
    <property type="entry name" value="MPP_YfcE"/>
</dbReference>
<comment type="caution">
    <text evidence="4">The sequence shown here is derived from an EMBL/GenBank/DDBJ whole genome shotgun (WGS) entry which is preliminary data.</text>
</comment>
<evidence type="ECO:0000259" key="3">
    <source>
        <dbReference type="Pfam" id="PF12850"/>
    </source>
</evidence>
<feature type="domain" description="Calcineurin-like phosphoesterase" evidence="3">
    <location>
        <begin position="2"/>
        <end position="140"/>
    </location>
</feature>
<dbReference type="InterPro" id="IPR029052">
    <property type="entry name" value="Metallo-depent_PP-like"/>
</dbReference>
<comment type="similarity">
    <text evidence="1">Belongs to the metallophosphoesterase superfamily. YfcE family.</text>
</comment>
<dbReference type="NCBIfam" id="TIGR00040">
    <property type="entry name" value="yfcE"/>
    <property type="match status" value="1"/>
</dbReference>
<dbReference type="RefSeq" id="WP_379702763.1">
    <property type="nucleotide sequence ID" value="NZ_JBHTAT010000001.1"/>
</dbReference>
<dbReference type="PANTHER" id="PTHR11124">
    <property type="entry name" value="VACUOLAR SORTING PROTEIN VPS29"/>
    <property type="match status" value="1"/>
</dbReference>
<dbReference type="GeneID" id="96952874"/>
<gene>
    <name evidence="4" type="ORF">ACFQKE_04450</name>
</gene>
<accession>A0ABD5ZV58</accession>
<dbReference type="Gene3D" id="3.60.21.10">
    <property type="match status" value="1"/>
</dbReference>
<dbReference type="CDD" id="cd00841">
    <property type="entry name" value="MPP_YfcE"/>
    <property type="match status" value="1"/>
</dbReference>
<comment type="cofactor">
    <cofactor evidence="1">
        <name>a divalent metal cation</name>
        <dbReference type="ChEBI" id="CHEBI:60240"/>
    </cofactor>
</comment>
<dbReference type="SUPFAM" id="SSF56300">
    <property type="entry name" value="Metallo-dependent phosphatases"/>
    <property type="match status" value="1"/>
</dbReference>
<dbReference type="InterPro" id="IPR000979">
    <property type="entry name" value="Phosphodiesterase_MJ0936/Vps29"/>
</dbReference>
<evidence type="ECO:0000256" key="1">
    <source>
        <dbReference type="RuleBase" id="RU362039"/>
    </source>
</evidence>
<evidence type="ECO:0000313" key="5">
    <source>
        <dbReference type="Proteomes" id="UP001596434"/>
    </source>
</evidence>
<sequence>MLVVCSDTHGTDDPRLRGRTREAVTAADLVIHAGDFTTPAVLDAVREATTRLVAVHGNADNGAVRARLPDATTTTYAGIRIAVTHTERGGATALSLFGRERGAGLVVSGHTHRPTVVDADGGPTLLNPGSHADPRGNRPGHAELWAAGDEDVPATAPVAETGLVGVIRTPDGDVLERVHVPTPD</sequence>
<dbReference type="Proteomes" id="UP001596434">
    <property type="component" value="Unassembled WGS sequence"/>
</dbReference>
<dbReference type="EC" id="3.1.4.-" evidence="1"/>
<protein>
    <recommendedName>
        <fullName evidence="1">Phosphoesterase</fullName>
        <ecNumber evidence="1">3.1.4.-</ecNumber>
    </recommendedName>
</protein>
<keyword evidence="1" id="KW-0479">Metal-binding</keyword>
<evidence type="ECO:0000256" key="2">
    <source>
        <dbReference type="SAM" id="MobiDB-lite"/>
    </source>
</evidence>
<proteinExistence type="inferred from homology"/>
<dbReference type="EMBL" id="JBHTAT010000001">
    <property type="protein sequence ID" value="MFC7254560.1"/>
    <property type="molecule type" value="Genomic_DNA"/>
</dbReference>
<dbReference type="GO" id="GO:0046872">
    <property type="term" value="F:metal ion binding"/>
    <property type="evidence" value="ECO:0007669"/>
    <property type="project" value="UniProtKB-KW"/>
</dbReference>
<dbReference type="GO" id="GO:0016787">
    <property type="term" value="F:hydrolase activity"/>
    <property type="evidence" value="ECO:0007669"/>
    <property type="project" value="UniProtKB-UniRule"/>
</dbReference>
<dbReference type="AlphaFoldDB" id="A0ABD5ZV58"/>
<keyword evidence="5" id="KW-1185">Reference proteome</keyword>